<keyword evidence="3" id="KW-1185">Reference proteome</keyword>
<dbReference type="InterPro" id="IPR011993">
    <property type="entry name" value="PH-like_dom_sf"/>
</dbReference>
<evidence type="ECO:0000313" key="3">
    <source>
        <dbReference type="Proteomes" id="UP000694556"/>
    </source>
</evidence>
<dbReference type="GO" id="GO:0005737">
    <property type="term" value="C:cytoplasm"/>
    <property type="evidence" value="ECO:0007669"/>
    <property type="project" value="UniProtKB-SubCell"/>
</dbReference>
<dbReference type="PANTHER" id="PTHR22692:SF16">
    <property type="entry name" value="MYOSIN XVB"/>
    <property type="match status" value="1"/>
</dbReference>
<name>A0A8C3CMD8_CAIMO</name>
<dbReference type="InterPro" id="IPR035963">
    <property type="entry name" value="FERM_2"/>
</dbReference>
<dbReference type="SUPFAM" id="SSF47031">
    <property type="entry name" value="Second domain of FERM"/>
    <property type="match status" value="1"/>
</dbReference>
<dbReference type="Ensembl" id="ENSCMMT00000025054.1">
    <property type="protein sequence ID" value="ENSCMMP00000022884.1"/>
    <property type="gene ID" value="ENSCMMG00000014178.1"/>
</dbReference>
<evidence type="ECO:0000259" key="1">
    <source>
        <dbReference type="PROSITE" id="PS50057"/>
    </source>
</evidence>
<sequence length="308" mass="35399">MSNCSGTELGLPGHSTYLLFSSLQVVKELMQEICEQLGAGEPEEMQEFALFAIRSTNNNNGKMVRPMRTEEYLHDYLLEDALVTVSLRRLTWKTPLHFENKIYTDVHYGQVLWDYLNGKMLLSYNQEVEMQVAILLLFQHWAKTEQESSVPPREGLKEYIPMPLQSQINPQTLQNHLGMLLRTRQPLQPLDAKIQFIEHVMKLPFFGYNFYFVERVSNSTIPVPCYFGVNNEQIIVVDNITQAVSHVIPLKELQKMRTLRPTSDGGLPGIELNYGSAASPKSLWLELPEAKEMYHTVVVILDKTDFHP</sequence>
<dbReference type="InterPro" id="IPR051567">
    <property type="entry name" value="Unconventional_Myosin_ATPase"/>
</dbReference>
<feature type="domain" description="FERM" evidence="1">
    <location>
        <begin position="5"/>
        <end position="308"/>
    </location>
</feature>
<dbReference type="CDD" id="cd14473">
    <property type="entry name" value="FERM_B-lobe"/>
    <property type="match status" value="1"/>
</dbReference>
<organism evidence="2 3">
    <name type="scientific">Cairina moschata</name>
    <name type="common">Muscovy duck</name>
    <dbReference type="NCBI Taxonomy" id="8855"/>
    <lineage>
        <taxon>Eukaryota</taxon>
        <taxon>Metazoa</taxon>
        <taxon>Chordata</taxon>
        <taxon>Craniata</taxon>
        <taxon>Vertebrata</taxon>
        <taxon>Euteleostomi</taxon>
        <taxon>Archelosauria</taxon>
        <taxon>Archosauria</taxon>
        <taxon>Dinosauria</taxon>
        <taxon>Saurischia</taxon>
        <taxon>Theropoda</taxon>
        <taxon>Coelurosauria</taxon>
        <taxon>Aves</taxon>
        <taxon>Neognathae</taxon>
        <taxon>Galloanserae</taxon>
        <taxon>Anseriformes</taxon>
        <taxon>Anatidae</taxon>
        <taxon>Anatinae</taxon>
        <taxon>Cairina</taxon>
    </lineage>
</organism>
<accession>A0A8C3CMD8</accession>
<dbReference type="PROSITE" id="PS50057">
    <property type="entry name" value="FERM_3"/>
    <property type="match status" value="1"/>
</dbReference>
<proteinExistence type="predicted"/>
<reference evidence="2" key="1">
    <citation type="submission" date="2018-09" db="EMBL/GenBank/DDBJ databases">
        <title>Common duck and Muscovy duck high density SNP chip.</title>
        <authorList>
            <person name="Vignal A."/>
            <person name="Thebault N."/>
            <person name="Warren W.C."/>
        </authorList>
    </citation>
    <scope>NUCLEOTIDE SEQUENCE [LARGE SCALE GENOMIC DNA]</scope>
</reference>
<reference evidence="2" key="3">
    <citation type="submission" date="2025-09" db="UniProtKB">
        <authorList>
            <consortium name="Ensembl"/>
        </authorList>
    </citation>
    <scope>IDENTIFICATION</scope>
</reference>
<dbReference type="PANTHER" id="PTHR22692">
    <property type="entry name" value="MYOSIN VII, XV"/>
    <property type="match status" value="1"/>
</dbReference>
<dbReference type="Pfam" id="PF00373">
    <property type="entry name" value="FERM_M"/>
    <property type="match status" value="1"/>
</dbReference>
<protein>
    <recommendedName>
        <fullName evidence="1">FERM domain-containing protein</fullName>
    </recommendedName>
</protein>
<dbReference type="Proteomes" id="UP000694556">
    <property type="component" value="Chromosome 19"/>
</dbReference>
<reference evidence="2" key="2">
    <citation type="submission" date="2025-08" db="UniProtKB">
        <authorList>
            <consortium name="Ensembl"/>
        </authorList>
    </citation>
    <scope>IDENTIFICATION</scope>
</reference>
<evidence type="ECO:0000313" key="2">
    <source>
        <dbReference type="Ensembl" id="ENSCMMP00000022884.1"/>
    </source>
</evidence>
<dbReference type="InterPro" id="IPR019748">
    <property type="entry name" value="FERM_central"/>
</dbReference>
<dbReference type="Gene3D" id="2.30.29.30">
    <property type="entry name" value="Pleckstrin-homology domain (PH domain)/Phosphotyrosine-binding domain (PTB)"/>
    <property type="match status" value="1"/>
</dbReference>
<dbReference type="InterPro" id="IPR000299">
    <property type="entry name" value="FERM_domain"/>
</dbReference>
<dbReference type="AlphaFoldDB" id="A0A8C3CMD8"/>